<evidence type="ECO:0000259" key="5">
    <source>
        <dbReference type="Pfam" id="PF01258"/>
    </source>
</evidence>
<evidence type="ECO:0000256" key="4">
    <source>
        <dbReference type="PROSITE-ProRule" id="PRU00510"/>
    </source>
</evidence>
<keyword evidence="7" id="KW-1185">Reference proteome</keyword>
<dbReference type="PROSITE" id="PS51128">
    <property type="entry name" value="ZF_DKSA_2"/>
    <property type="match status" value="1"/>
</dbReference>
<dbReference type="RefSeq" id="WP_010049029.1">
    <property type="nucleotide sequence ID" value="NZ_CP025958.1"/>
</dbReference>
<protein>
    <recommendedName>
        <fullName evidence="5">Zinc finger DksA/TraR C4-type domain-containing protein</fullName>
    </recommendedName>
</protein>
<dbReference type="AlphaFoldDB" id="A0A2Z3GXR8"/>
<keyword evidence="3" id="KW-0862">Zinc</keyword>
<keyword evidence="2" id="KW-0863">Zinc-finger</keyword>
<dbReference type="OrthoDB" id="291754at2"/>
<dbReference type="EMBL" id="CP025958">
    <property type="protein sequence ID" value="AWM39279.1"/>
    <property type="molecule type" value="Genomic_DNA"/>
</dbReference>
<feature type="zinc finger region" description="dksA C4-type" evidence="4">
    <location>
        <begin position="7"/>
        <end position="31"/>
    </location>
</feature>
<dbReference type="Proteomes" id="UP000245802">
    <property type="component" value="Chromosome"/>
</dbReference>
<evidence type="ECO:0000313" key="6">
    <source>
        <dbReference type="EMBL" id="AWM39279.1"/>
    </source>
</evidence>
<dbReference type="KEGG" id="gog:C1280_21345"/>
<evidence type="ECO:0000256" key="1">
    <source>
        <dbReference type="ARBA" id="ARBA00022723"/>
    </source>
</evidence>
<keyword evidence="1" id="KW-0479">Metal-binding</keyword>
<sequence>MTTPQPCARCGNEIPAERLQALPETQVCVACSRAMGGEFTVYVTPERISKEGSLKKNYGGYTTRKVRKPIKPAGGE</sequence>
<reference evidence="6 7" key="1">
    <citation type="submission" date="2018-01" db="EMBL/GenBank/DDBJ databases">
        <title>G. obscuriglobus.</title>
        <authorList>
            <person name="Franke J."/>
            <person name="Blomberg W."/>
            <person name="Selmecki A."/>
        </authorList>
    </citation>
    <scope>NUCLEOTIDE SEQUENCE [LARGE SCALE GENOMIC DNA]</scope>
    <source>
        <strain evidence="6 7">DSM 5831</strain>
    </source>
</reference>
<accession>A0A2Z3GXR8</accession>
<dbReference type="GO" id="GO:0008270">
    <property type="term" value="F:zinc ion binding"/>
    <property type="evidence" value="ECO:0007669"/>
    <property type="project" value="UniProtKB-KW"/>
</dbReference>
<name>A0A2Z3GXR8_9BACT</name>
<gene>
    <name evidence="6" type="ORF">C1280_21345</name>
</gene>
<dbReference type="Pfam" id="PF01258">
    <property type="entry name" value="zf-dskA_traR"/>
    <property type="match status" value="1"/>
</dbReference>
<organism evidence="6 7">
    <name type="scientific">Gemmata obscuriglobus</name>
    <dbReference type="NCBI Taxonomy" id="114"/>
    <lineage>
        <taxon>Bacteria</taxon>
        <taxon>Pseudomonadati</taxon>
        <taxon>Planctomycetota</taxon>
        <taxon>Planctomycetia</taxon>
        <taxon>Gemmatales</taxon>
        <taxon>Gemmataceae</taxon>
        <taxon>Gemmata</taxon>
    </lineage>
</organism>
<evidence type="ECO:0000313" key="7">
    <source>
        <dbReference type="Proteomes" id="UP000245802"/>
    </source>
</evidence>
<dbReference type="SUPFAM" id="SSF57716">
    <property type="entry name" value="Glucocorticoid receptor-like (DNA-binding domain)"/>
    <property type="match status" value="1"/>
</dbReference>
<dbReference type="InterPro" id="IPR000962">
    <property type="entry name" value="Znf_DskA_TraR"/>
</dbReference>
<feature type="domain" description="Zinc finger DksA/TraR C4-type" evidence="5">
    <location>
        <begin position="7"/>
        <end position="31"/>
    </location>
</feature>
<evidence type="ECO:0000256" key="3">
    <source>
        <dbReference type="ARBA" id="ARBA00022833"/>
    </source>
</evidence>
<dbReference type="Gene3D" id="1.20.120.910">
    <property type="entry name" value="DksA, coiled-coil domain"/>
    <property type="match status" value="1"/>
</dbReference>
<proteinExistence type="predicted"/>
<evidence type="ECO:0000256" key="2">
    <source>
        <dbReference type="ARBA" id="ARBA00022771"/>
    </source>
</evidence>